<dbReference type="AlphaFoldDB" id="A0A0N0RFP5"/>
<dbReference type="InterPro" id="IPR035906">
    <property type="entry name" value="MetI-like_sf"/>
</dbReference>
<accession>A0A0N0RFP5</accession>
<proteinExistence type="inferred from homology"/>
<feature type="transmembrane region" description="Helical" evidence="5">
    <location>
        <begin position="21"/>
        <end position="41"/>
    </location>
</feature>
<evidence type="ECO:0000256" key="4">
    <source>
        <dbReference type="ARBA" id="ARBA00023136"/>
    </source>
</evidence>
<organism evidence="7 9">
    <name type="scientific">Ardenticatena maritima</name>
    <dbReference type="NCBI Taxonomy" id="872965"/>
    <lineage>
        <taxon>Bacteria</taxon>
        <taxon>Bacillati</taxon>
        <taxon>Chloroflexota</taxon>
        <taxon>Ardenticatenia</taxon>
        <taxon>Ardenticatenales</taxon>
        <taxon>Ardenticatenaceae</taxon>
        <taxon>Ardenticatena</taxon>
    </lineage>
</organism>
<dbReference type="SUPFAM" id="SSF161098">
    <property type="entry name" value="MetI-like"/>
    <property type="match status" value="1"/>
</dbReference>
<gene>
    <name evidence="7" type="ORF">ARMA_2173</name>
    <name evidence="8" type="ORF">SE16_02440</name>
</gene>
<evidence type="ECO:0000313" key="7">
    <source>
        <dbReference type="EMBL" id="GAP63750.1"/>
    </source>
</evidence>
<dbReference type="PANTHER" id="PTHR43759">
    <property type="entry name" value="TREHALOSE TRANSPORT SYSTEM PERMEASE PROTEIN SUGA"/>
    <property type="match status" value="1"/>
</dbReference>
<keyword evidence="5" id="KW-0813">Transport</keyword>
<feature type="domain" description="ABC transmembrane type-1" evidence="6">
    <location>
        <begin position="73"/>
        <end position="284"/>
    </location>
</feature>
<keyword evidence="4 5" id="KW-0472">Membrane</keyword>
<dbReference type="GO" id="GO:0005886">
    <property type="term" value="C:plasma membrane"/>
    <property type="evidence" value="ECO:0007669"/>
    <property type="project" value="UniProtKB-SubCell"/>
</dbReference>
<evidence type="ECO:0000256" key="1">
    <source>
        <dbReference type="ARBA" id="ARBA00004141"/>
    </source>
</evidence>
<feature type="transmembrane region" description="Helical" evidence="5">
    <location>
        <begin position="266"/>
        <end position="285"/>
    </location>
</feature>
<evidence type="ECO:0000313" key="9">
    <source>
        <dbReference type="Proteomes" id="UP000037784"/>
    </source>
</evidence>
<keyword evidence="3 5" id="KW-1133">Transmembrane helix</keyword>
<dbReference type="Gene3D" id="1.10.3720.10">
    <property type="entry name" value="MetI-like"/>
    <property type="match status" value="1"/>
</dbReference>
<keyword evidence="2 5" id="KW-0812">Transmembrane</keyword>
<dbReference type="Proteomes" id="UP000037784">
    <property type="component" value="Unassembled WGS sequence"/>
</dbReference>
<evidence type="ECO:0000259" key="6">
    <source>
        <dbReference type="PROSITE" id="PS50928"/>
    </source>
</evidence>
<dbReference type="EMBL" id="BBZA01000184">
    <property type="protein sequence ID" value="GAP63750.1"/>
    <property type="molecule type" value="Genomic_DNA"/>
</dbReference>
<dbReference type="InParanoid" id="A0A0N0RFP5"/>
<name>A0A0N0RFP5_9CHLR</name>
<feature type="transmembrane region" description="Helical" evidence="5">
    <location>
        <begin position="77"/>
        <end position="97"/>
    </location>
</feature>
<comment type="similarity">
    <text evidence="5">Belongs to the binding-protein-dependent transport system permease family.</text>
</comment>
<comment type="subcellular location">
    <subcellularLocation>
        <location evidence="5">Cell membrane</location>
        <topology evidence="5">Multi-pass membrane protein</topology>
    </subcellularLocation>
    <subcellularLocation>
        <location evidence="1">Membrane</location>
        <topology evidence="1">Multi-pass membrane protein</topology>
    </subcellularLocation>
</comment>
<dbReference type="Pfam" id="PF00528">
    <property type="entry name" value="BPD_transp_1"/>
    <property type="match status" value="1"/>
</dbReference>
<evidence type="ECO:0000313" key="10">
    <source>
        <dbReference type="Proteomes" id="UP000050502"/>
    </source>
</evidence>
<reference evidence="7 9" key="1">
    <citation type="journal article" date="2015" name="Genome Announc.">
        <title>Draft Genome Sequence of a Heterotrophic Facultative Anaerobic Thermophilic Bacterium, Ardenticatena maritima Strain 110ST.</title>
        <authorList>
            <person name="Kawaichi S."/>
            <person name="Yoshida T."/>
            <person name="Sako Y."/>
            <person name="Nakamura R."/>
        </authorList>
    </citation>
    <scope>NUCLEOTIDE SEQUENCE [LARGE SCALE GENOMIC DNA]</scope>
    <source>
        <strain evidence="7 9">110S</strain>
    </source>
</reference>
<dbReference type="InterPro" id="IPR000515">
    <property type="entry name" value="MetI-like"/>
</dbReference>
<protein>
    <submittedName>
        <fullName evidence="7">Multiple sugar transport system permease protein</fullName>
    </submittedName>
</protein>
<keyword evidence="9" id="KW-1185">Reference proteome</keyword>
<dbReference type="RefSeq" id="WP_054493547.1">
    <property type="nucleotide sequence ID" value="NZ_BBZA01000184.1"/>
</dbReference>
<feature type="transmembrane region" description="Helical" evidence="5">
    <location>
        <begin position="160"/>
        <end position="184"/>
    </location>
</feature>
<feature type="transmembrane region" description="Helical" evidence="5">
    <location>
        <begin position="109"/>
        <end position="130"/>
    </location>
</feature>
<reference evidence="8 10" key="2">
    <citation type="submission" date="2015-07" db="EMBL/GenBank/DDBJ databases">
        <title>Whole genome sequence of Ardenticatena maritima DSM 23922.</title>
        <authorList>
            <person name="Hemp J."/>
            <person name="Ward L.M."/>
            <person name="Pace L.A."/>
            <person name="Fischer W.W."/>
        </authorList>
    </citation>
    <scope>NUCLEOTIDE SEQUENCE [LARGE SCALE GENOMIC DNA]</scope>
    <source>
        <strain evidence="8 10">110S</strain>
    </source>
</reference>
<keyword evidence="7" id="KW-0762">Sugar transport</keyword>
<comment type="caution">
    <text evidence="7">The sequence shown here is derived from an EMBL/GenBank/DDBJ whole genome shotgun (WGS) entry which is preliminary data.</text>
</comment>
<evidence type="ECO:0000256" key="2">
    <source>
        <dbReference type="ARBA" id="ARBA00022692"/>
    </source>
</evidence>
<dbReference type="CDD" id="cd06261">
    <property type="entry name" value="TM_PBP2"/>
    <property type="match status" value="1"/>
</dbReference>
<feature type="transmembrane region" description="Helical" evidence="5">
    <location>
        <begin position="224"/>
        <end position="246"/>
    </location>
</feature>
<dbReference type="EMBL" id="LGKN01000003">
    <property type="protein sequence ID" value="KPL89339.1"/>
    <property type="molecule type" value="Genomic_DNA"/>
</dbReference>
<dbReference type="STRING" id="872965.SE16_02440"/>
<reference evidence="9" key="3">
    <citation type="submission" date="2015-08" db="EMBL/GenBank/DDBJ databases">
        <title>Draft Genome Sequence of a Heterotrophic Facultative Anaerobic Bacterium Ardenticatena maritima Strain 110S.</title>
        <authorList>
            <person name="Kawaichi S."/>
            <person name="Yoshida T."/>
            <person name="Sako Y."/>
            <person name="Nakamura R."/>
        </authorList>
    </citation>
    <scope>NUCLEOTIDE SEQUENCE [LARGE SCALE GENOMIC DNA]</scope>
    <source>
        <strain evidence="9">110S</strain>
    </source>
</reference>
<dbReference type="GO" id="GO:0055085">
    <property type="term" value="P:transmembrane transport"/>
    <property type="evidence" value="ECO:0007669"/>
    <property type="project" value="InterPro"/>
</dbReference>
<evidence type="ECO:0000256" key="5">
    <source>
        <dbReference type="RuleBase" id="RU363032"/>
    </source>
</evidence>
<dbReference type="PROSITE" id="PS50928">
    <property type="entry name" value="ABC_TM1"/>
    <property type="match status" value="1"/>
</dbReference>
<sequence length="296" mass="33258">MTEHAPVRDLHWSYKIRRWEPYLLLIPSFVYLLLFFAWPMLQALRLALVDESGAFTLEFVRTMVTHARFGEALRTTLLLIVAILPLQFFFAVVMALLVNAKLKGSSVFLYFYAVPLAISDLAAGIIWFAIFTQRGYLNTILQYLGILDRPFIFLAPNQRFWLITAIVLAEVWRATAIVMVILVAGLQSIPNEYMEAAEVFGAGLYDRVTKIILPLLKPSLQVALILRTILAFQAFAVVVALAGSGATVLAKEAFDWYVSLRNPHVAAAYAGLILILSIATTALYLRFLRTPEEMVL</sequence>
<dbReference type="InterPro" id="IPR052730">
    <property type="entry name" value="Sugar_ABC_transporter"/>
</dbReference>
<dbReference type="PANTHER" id="PTHR43759:SF1">
    <property type="entry name" value="GLUCOSE IMPORT SYSTEM PERMEASE PROTEIN GLCT"/>
    <property type="match status" value="1"/>
</dbReference>
<dbReference type="Proteomes" id="UP000050502">
    <property type="component" value="Unassembled WGS sequence"/>
</dbReference>
<dbReference type="OrthoDB" id="3810889at2"/>
<evidence type="ECO:0000256" key="3">
    <source>
        <dbReference type="ARBA" id="ARBA00022989"/>
    </source>
</evidence>
<dbReference type="PATRIC" id="fig|872965.6.peg.435"/>
<evidence type="ECO:0000313" key="8">
    <source>
        <dbReference type="EMBL" id="KPL89339.1"/>
    </source>
</evidence>